<name>A0ACC0L5Z5_RHOML</name>
<proteinExistence type="predicted"/>
<evidence type="ECO:0000313" key="1">
    <source>
        <dbReference type="EMBL" id="KAI8523782.1"/>
    </source>
</evidence>
<accession>A0ACC0L5Z5</accession>
<organism evidence="1 2">
    <name type="scientific">Rhododendron molle</name>
    <name type="common">Chinese azalea</name>
    <name type="synonym">Azalea mollis</name>
    <dbReference type="NCBI Taxonomy" id="49168"/>
    <lineage>
        <taxon>Eukaryota</taxon>
        <taxon>Viridiplantae</taxon>
        <taxon>Streptophyta</taxon>
        <taxon>Embryophyta</taxon>
        <taxon>Tracheophyta</taxon>
        <taxon>Spermatophyta</taxon>
        <taxon>Magnoliopsida</taxon>
        <taxon>eudicotyledons</taxon>
        <taxon>Gunneridae</taxon>
        <taxon>Pentapetalae</taxon>
        <taxon>asterids</taxon>
        <taxon>Ericales</taxon>
        <taxon>Ericaceae</taxon>
        <taxon>Ericoideae</taxon>
        <taxon>Rhodoreae</taxon>
        <taxon>Rhododendron</taxon>
    </lineage>
</organism>
<protein>
    <submittedName>
        <fullName evidence="1">Uncharacterized protein</fullName>
    </submittedName>
</protein>
<comment type="caution">
    <text evidence="1">The sequence shown here is derived from an EMBL/GenBank/DDBJ whole genome shotgun (WGS) entry which is preliminary data.</text>
</comment>
<gene>
    <name evidence="1" type="ORF">RHMOL_Rhmol13G0098900</name>
</gene>
<keyword evidence="2" id="KW-1185">Reference proteome</keyword>
<dbReference type="EMBL" id="CM046400">
    <property type="protein sequence ID" value="KAI8523782.1"/>
    <property type="molecule type" value="Genomic_DNA"/>
</dbReference>
<sequence>MLDMTKILNKFGTGYYLSQNAEDIYSSFNKLLDGEVPNSVSVSLFGYDPLPAHIRALVPKNPKARPDLGDQMRILDNIDFQSLMASDQLPLDGAAVEVNTMFPGEELISSSNEVIVYPGADMPTLDTHQEGQNSNPSNENEARRRKNIPFTIEEVEALVRGVRKHGRGSWKKIKDEAFGNDNRRTRTDLRDKWDNLVRTADTPAHRRRGAAPPEWLLEIVRHVENGMQIPPASHAAV</sequence>
<evidence type="ECO:0000313" key="2">
    <source>
        <dbReference type="Proteomes" id="UP001062846"/>
    </source>
</evidence>
<dbReference type="Proteomes" id="UP001062846">
    <property type="component" value="Chromosome 13"/>
</dbReference>
<reference evidence="1" key="1">
    <citation type="submission" date="2022-02" db="EMBL/GenBank/DDBJ databases">
        <title>Plant Genome Project.</title>
        <authorList>
            <person name="Zhang R.-G."/>
        </authorList>
    </citation>
    <scope>NUCLEOTIDE SEQUENCE</scope>
    <source>
        <strain evidence="1">AT1</strain>
    </source>
</reference>